<accession>A0ABQ9QM04</accession>
<organism evidence="1 2">
    <name type="scientific">Colletotrichum tamarilloi</name>
    <dbReference type="NCBI Taxonomy" id="1209934"/>
    <lineage>
        <taxon>Eukaryota</taxon>
        <taxon>Fungi</taxon>
        <taxon>Dikarya</taxon>
        <taxon>Ascomycota</taxon>
        <taxon>Pezizomycotina</taxon>
        <taxon>Sordariomycetes</taxon>
        <taxon>Hypocreomycetidae</taxon>
        <taxon>Glomerellales</taxon>
        <taxon>Glomerellaceae</taxon>
        <taxon>Colletotrichum</taxon>
        <taxon>Colletotrichum acutatum species complex</taxon>
    </lineage>
</organism>
<sequence>MIFTADPYRVLDHVSLQLTTQSDLAGSHLSSRRGWTQPEDGAATHCASYSPSGLGRLEKVCLGLSHFPGPMDLSARRRRLKDLEAMWRRTYTRPSRYHGIGKCFQALVGSRFETMDRGNRWIFYEYVCWAETARAIPWMWVVIEPSRDSR</sequence>
<name>A0ABQ9QM04_9PEZI</name>
<protein>
    <submittedName>
        <fullName evidence="1">Uncharacterized protein</fullName>
    </submittedName>
</protein>
<dbReference type="GeneID" id="85415462"/>
<dbReference type="EMBL" id="MLFU01000153">
    <property type="protein sequence ID" value="KAK1477302.1"/>
    <property type="molecule type" value="Genomic_DNA"/>
</dbReference>
<reference evidence="1 2" key="1">
    <citation type="submission" date="2016-10" db="EMBL/GenBank/DDBJ databases">
        <title>The genome sequence of Colletotrichum fioriniae PJ7.</title>
        <authorList>
            <person name="Baroncelli R."/>
        </authorList>
    </citation>
    <scope>NUCLEOTIDE SEQUENCE [LARGE SCALE GENOMIC DNA]</scope>
    <source>
        <strain evidence="1 2">Tom-12</strain>
    </source>
</reference>
<keyword evidence="2" id="KW-1185">Reference proteome</keyword>
<comment type="caution">
    <text evidence="1">The sequence shown here is derived from an EMBL/GenBank/DDBJ whole genome shotgun (WGS) entry which is preliminary data.</text>
</comment>
<evidence type="ECO:0000313" key="2">
    <source>
        <dbReference type="Proteomes" id="UP001227543"/>
    </source>
</evidence>
<dbReference type="RefSeq" id="XP_060374214.1">
    <property type="nucleotide sequence ID" value="XM_060531224.1"/>
</dbReference>
<dbReference type="Proteomes" id="UP001227543">
    <property type="component" value="Unassembled WGS sequence"/>
</dbReference>
<gene>
    <name evidence="1" type="ORF">CTAM01_15226</name>
</gene>
<proteinExistence type="predicted"/>
<evidence type="ECO:0000313" key="1">
    <source>
        <dbReference type="EMBL" id="KAK1477302.1"/>
    </source>
</evidence>